<sequence>MTIKKQPMRELKKSLPLPHQQKVEVKDVIKPVAREYNNKLLRSGHLPNPEILDMAAAKDSRVNAKRSQGRLCDRNVLIPEGPKYDSAGRVYLPAYAGSKPYQRTHRPRLLLPVCCNCCKKSVLGCQ</sequence>
<keyword evidence="2" id="KW-1185">Reference proteome</keyword>
<reference evidence="1 2" key="1">
    <citation type="submission" date="2023-11" db="EMBL/GenBank/DDBJ databases">
        <authorList>
            <person name="Hedman E."/>
            <person name="Englund M."/>
            <person name="Stromberg M."/>
            <person name="Nyberg Akerstrom W."/>
            <person name="Nylinder S."/>
            <person name="Jareborg N."/>
            <person name="Kallberg Y."/>
            <person name="Kronander E."/>
        </authorList>
    </citation>
    <scope>NUCLEOTIDE SEQUENCE [LARGE SCALE GENOMIC DNA]</scope>
</reference>
<evidence type="ECO:0000313" key="2">
    <source>
        <dbReference type="Proteomes" id="UP001314205"/>
    </source>
</evidence>
<comment type="caution">
    <text evidence="1">The sequence shown here is derived from an EMBL/GenBank/DDBJ whole genome shotgun (WGS) entry which is preliminary data.</text>
</comment>
<evidence type="ECO:0000313" key="1">
    <source>
        <dbReference type="EMBL" id="CAK1595216.1"/>
    </source>
</evidence>
<protein>
    <submittedName>
        <fullName evidence="1">Uncharacterized protein</fullName>
    </submittedName>
</protein>
<proteinExistence type="predicted"/>
<accession>A0AAV1LNL1</accession>
<organism evidence="1 2">
    <name type="scientific">Parnassius mnemosyne</name>
    <name type="common">clouded apollo</name>
    <dbReference type="NCBI Taxonomy" id="213953"/>
    <lineage>
        <taxon>Eukaryota</taxon>
        <taxon>Metazoa</taxon>
        <taxon>Ecdysozoa</taxon>
        <taxon>Arthropoda</taxon>
        <taxon>Hexapoda</taxon>
        <taxon>Insecta</taxon>
        <taxon>Pterygota</taxon>
        <taxon>Neoptera</taxon>
        <taxon>Endopterygota</taxon>
        <taxon>Lepidoptera</taxon>
        <taxon>Glossata</taxon>
        <taxon>Ditrysia</taxon>
        <taxon>Papilionoidea</taxon>
        <taxon>Papilionidae</taxon>
        <taxon>Parnassiinae</taxon>
        <taxon>Parnassini</taxon>
        <taxon>Parnassius</taxon>
        <taxon>Driopa</taxon>
    </lineage>
</organism>
<dbReference type="EMBL" id="CAVLGL010000091">
    <property type="protein sequence ID" value="CAK1595216.1"/>
    <property type="molecule type" value="Genomic_DNA"/>
</dbReference>
<name>A0AAV1LNL1_9NEOP</name>
<dbReference type="Proteomes" id="UP001314205">
    <property type="component" value="Unassembled WGS sequence"/>
</dbReference>
<gene>
    <name evidence="1" type="ORF">PARMNEM_LOCUS14726</name>
</gene>
<dbReference type="AlphaFoldDB" id="A0AAV1LNL1"/>